<comment type="caution">
    <text evidence="1">The sequence shown here is derived from an EMBL/GenBank/DDBJ whole genome shotgun (WGS) entry which is preliminary data.</text>
</comment>
<accession>A0A542ZJ35</accession>
<protein>
    <submittedName>
        <fullName evidence="1">Uncharacterized protein</fullName>
    </submittedName>
</protein>
<organism evidence="1 2">
    <name type="scientific">Oryzihumus leptocrescens</name>
    <dbReference type="NCBI Taxonomy" id="297536"/>
    <lineage>
        <taxon>Bacteria</taxon>
        <taxon>Bacillati</taxon>
        <taxon>Actinomycetota</taxon>
        <taxon>Actinomycetes</taxon>
        <taxon>Micrococcales</taxon>
        <taxon>Intrasporangiaceae</taxon>
        <taxon>Oryzihumus</taxon>
    </lineage>
</organism>
<dbReference type="EMBL" id="VFOQ01000001">
    <property type="protein sequence ID" value="TQL60319.1"/>
    <property type="molecule type" value="Genomic_DNA"/>
</dbReference>
<name>A0A542ZJ35_9MICO</name>
<dbReference type="Proteomes" id="UP000319514">
    <property type="component" value="Unassembled WGS sequence"/>
</dbReference>
<dbReference type="AlphaFoldDB" id="A0A542ZJ35"/>
<evidence type="ECO:0000313" key="2">
    <source>
        <dbReference type="Proteomes" id="UP000319514"/>
    </source>
</evidence>
<gene>
    <name evidence="1" type="ORF">FB474_1703</name>
</gene>
<reference evidence="1 2" key="1">
    <citation type="submission" date="2019-06" db="EMBL/GenBank/DDBJ databases">
        <title>Sequencing the genomes of 1000 actinobacteria strains.</title>
        <authorList>
            <person name="Klenk H.-P."/>
        </authorList>
    </citation>
    <scope>NUCLEOTIDE SEQUENCE [LARGE SCALE GENOMIC DNA]</scope>
    <source>
        <strain evidence="1 2">DSM 18082</strain>
    </source>
</reference>
<dbReference type="RefSeq" id="WP_141788235.1">
    <property type="nucleotide sequence ID" value="NZ_BAAAKX010000021.1"/>
</dbReference>
<keyword evidence="2" id="KW-1185">Reference proteome</keyword>
<evidence type="ECO:0000313" key="1">
    <source>
        <dbReference type="EMBL" id="TQL60319.1"/>
    </source>
</evidence>
<sequence>MSLPTPPPLAPVPDTLPAHTAYGVDGVAHHHGPGCYWDLAQCGWHCAPAAVTTPPAPGPVIDPGCPDVA</sequence>
<proteinExistence type="predicted"/>